<dbReference type="Gene3D" id="1.10.10.10">
    <property type="entry name" value="Winged helix-like DNA-binding domain superfamily/Winged helix DNA-binding domain"/>
    <property type="match status" value="1"/>
</dbReference>
<evidence type="ECO:0000256" key="2">
    <source>
        <dbReference type="ARBA" id="ARBA00022737"/>
    </source>
</evidence>
<dbReference type="SUPFAM" id="SSF52058">
    <property type="entry name" value="L domain-like"/>
    <property type="match status" value="1"/>
</dbReference>
<name>A0AAV8TS95_9ROSI</name>
<dbReference type="Gene3D" id="1.10.8.430">
    <property type="entry name" value="Helical domain of apoptotic protease-activating factors"/>
    <property type="match status" value="1"/>
</dbReference>
<comment type="caution">
    <text evidence="6">The sequence shown here is derived from an EMBL/GenBank/DDBJ whole genome shotgun (WGS) entry which is preliminary data.</text>
</comment>
<organism evidence="6 7">
    <name type="scientific">Erythroxylum novogranatense</name>
    <dbReference type="NCBI Taxonomy" id="1862640"/>
    <lineage>
        <taxon>Eukaryota</taxon>
        <taxon>Viridiplantae</taxon>
        <taxon>Streptophyta</taxon>
        <taxon>Embryophyta</taxon>
        <taxon>Tracheophyta</taxon>
        <taxon>Spermatophyta</taxon>
        <taxon>Magnoliopsida</taxon>
        <taxon>eudicotyledons</taxon>
        <taxon>Gunneridae</taxon>
        <taxon>Pentapetalae</taxon>
        <taxon>rosids</taxon>
        <taxon>fabids</taxon>
        <taxon>Malpighiales</taxon>
        <taxon>Erythroxylaceae</taxon>
        <taxon>Erythroxylum</taxon>
    </lineage>
</organism>
<keyword evidence="7" id="KW-1185">Reference proteome</keyword>
<dbReference type="InterPro" id="IPR056789">
    <property type="entry name" value="LRR_R13L1-DRL21"/>
</dbReference>
<dbReference type="InterPro" id="IPR058922">
    <property type="entry name" value="WHD_DRP"/>
</dbReference>
<dbReference type="PROSITE" id="PS51450">
    <property type="entry name" value="LRR"/>
    <property type="match status" value="1"/>
</dbReference>
<protein>
    <recommendedName>
        <fullName evidence="8">NB-ARC domain-containing protein</fullName>
    </recommendedName>
</protein>
<sequence>MGCKPEGIHKVGLLTPEKCWSIISQIALVQDDHQKFESIGRQISKKCKGLPLTAITVGGLLRFKQSEKEWLKVLEKKEWEGKGVLDSLKLSYYDMPLSLKQCFKYCAIFPKDYMISKRRLIGMWMAQGYLKREEKDEDLEIVGETYFDNLIARSLLHISKSQDGFCMLHDMVSDLAQTFTKGECLMREVLNDIDLNGNSLLADANVRHLTLKIENYASFPMSIYGFNKLRSLIIQFIGYKSLLTNVQLKGIFDHLTRLRTLDLSSCDIKEIPSSINGLVHLRWLDLSRNKNLEKLPETLCECYNLQTLILNWCKNLVELPQGVGKLINLMYLDIDDCDKIKYLPKGIGDLQRLRKLTVFIISVNESESFSIVEMKKLNNLKGRLEIRGLGNVRKLEEVRKAQLKEKKSVTELSLNFGGDHVQEDEEELLEALEPPSDLEILRIDEFKGKLFPSWLMKLNLLRVLMIHDSTNCEELPPLGKLSCLEELYLEHMEVKRVGVEFMGIEKEKDASTLFPKLKKLSFKHFLEWEEWDDIDEWLMERINNKTITIMPSLQELYIKDCPRLKALPYHLLSPPITTKLQELAILFCGALRLQELIYKLPYIPRLFIYSEDGARTRILSQGPLFRLQLK</sequence>
<dbReference type="Proteomes" id="UP001159364">
    <property type="component" value="Linkage Group LG03"/>
</dbReference>
<keyword evidence="1" id="KW-0433">Leucine-rich repeat</keyword>
<dbReference type="InterPro" id="IPR032675">
    <property type="entry name" value="LRR_dom_sf"/>
</dbReference>
<dbReference type="PANTHER" id="PTHR23155:SF1205">
    <property type="entry name" value="DISEASE RESISTANCE PROTEIN RPM1"/>
    <property type="match status" value="1"/>
</dbReference>
<dbReference type="Pfam" id="PF25019">
    <property type="entry name" value="LRR_R13L1-DRL21"/>
    <property type="match status" value="1"/>
</dbReference>
<dbReference type="InterPro" id="IPR003591">
    <property type="entry name" value="Leu-rich_rpt_typical-subtyp"/>
</dbReference>
<dbReference type="EMBL" id="JAIWQS010000003">
    <property type="protein sequence ID" value="KAJ8769115.1"/>
    <property type="molecule type" value="Genomic_DNA"/>
</dbReference>
<evidence type="ECO:0000313" key="7">
    <source>
        <dbReference type="Proteomes" id="UP001159364"/>
    </source>
</evidence>
<dbReference type="AlphaFoldDB" id="A0AAV8TS95"/>
<accession>A0AAV8TS95</accession>
<evidence type="ECO:0000259" key="4">
    <source>
        <dbReference type="Pfam" id="PF23559"/>
    </source>
</evidence>
<dbReference type="FunFam" id="1.10.10.10:FF:000322">
    <property type="entry name" value="Probable disease resistance protein At1g63360"/>
    <property type="match status" value="1"/>
</dbReference>
<keyword evidence="2" id="KW-0677">Repeat</keyword>
<dbReference type="InterPro" id="IPR001611">
    <property type="entry name" value="Leu-rich_rpt"/>
</dbReference>
<dbReference type="InterPro" id="IPR044974">
    <property type="entry name" value="Disease_R_plants"/>
</dbReference>
<proteinExistence type="predicted"/>
<dbReference type="SMART" id="SM00369">
    <property type="entry name" value="LRR_TYP"/>
    <property type="match status" value="2"/>
</dbReference>
<dbReference type="InterPro" id="IPR027417">
    <property type="entry name" value="P-loop_NTPase"/>
</dbReference>
<feature type="domain" description="Disease resistance protein winged helix" evidence="4">
    <location>
        <begin position="108"/>
        <end position="176"/>
    </location>
</feature>
<dbReference type="GO" id="GO:0098542">
    <property type="term" value="P:defense response to other organism"/>
    <property type="evidence" value="ECO:0007669"/>
    <property type="project" value="TreeGrafter"/>
</dbReference>
<dbReference type="Pfam" id="PF23559">
    <property type="entry name" value="WHD_DRP"/>
    <property type="match status" value="1"/>
</dbReference>
<dbReference type="Pfam" id="PF13855">
    <property type="entry name" value="LRR_8"/>
    <property type="match status" value="1"/>
</dbReference>
<evidence type="ECO:0008006" key="8">
    <source>
        <dbReference type="Google" id="ProtNLM"/>
    </source>
</evidence>
<dbReference type="Gene3D" id="3.80.10.10">
    <property type="entry name" value="Ribonuclease Inhibitor"/>
    <property type="match status" value="1"/>
</dbReference>
<evidence type="ECO:0000256" key="1">
    <source>
        <dbReference type="ARBA" id="ARBA00022614"/>
    </source>
</evidence>
<keyword evidence="3" id="KW-0611">Plant defense</keyword>
<dbReference type="InterPro" id="IPR042197">
    <property type="entry name" value="Apaf_helical"/>
</dbReference>
<dbReference type="SUPFAM" id="SSF52540">
    <property type="entry name" value="P-loop containing nucleoside triphosphate hydrolases"/>
    <property type="match status" value="1"/>
</dbReference>
<dbReference type="GO" id="GO:0043531">
    <property type="term" value="F:ADP binding"/>
    <property type="evidence" value="ECO:0007669"/>
    <property type="project" value="InterPro"/>
</dbReference>
<evidence type="ECO:0000313" key="6">
    <source>
        <dbReference type="EMBL" id="KAJ8769115.1"/>
    </source>
</evidence>
<evidence type="ECO:0000259" key="5">
    <source>
        <dbReference type="Pfam" id="PF25019"/>
    </source>
</evidence>
<feature type="domain" description="R13L1/DRL21-like LRR repeat region" evidence="5">
    <location>
        <begin position="371"/>
        <end position="492"/>
    </location>
</feature>
<gene>
    <name evidence="6" type="ORF">K2173_000890</name>
</gene>
<reference evidence="6 7" key="1">
    <citation type="submission" date="2021-09" db="EMBL/GenBank/DDBJ databases">
        <title>Genomic insights and catalytic innovation underlie evolution of tropane alkaloids biosynthesis.</title>
        <authorList>
            <person name="Wang Y.-J."/>
            <person name="Tian T."/>
            <person name="Huang J.-P."/>
            <person name="Huang S.-X."/>
        </authorList>
    </citation>
    <scope>NUCLEOTIDE SEQUENCE [LARGE SCALE GENOMIC DNA]</scope>
    <source>
        <strain evidence="6">KIB-2018</strain>
        <tissue evidence="6">Leaf</tissue>
    </source>
</reference>
<dbReference type="PANTHER" id="PTHR23155">
    <property type="entry name" value="DISEASE RESISTANCE PROTEIN RP"/>
    <property type="match status" value="1"/>
</dbReference>
<dbReference type="InterPro" id="IPR036388">
    <property type="entry name" value="WH-like_DNA-bd_sf"/>
</dbReference>
<evidence type="ECO:0000256" key="3">
    <source>
        <dbReference type="ARBA" id="ARBA00022821"/>
    </source>
</evidence>